<comment type="caution">
    <text evidence="2">The sequence shown here is derived from an EMBL/GenBank/DDBJ whole genome shotgun (WGS) entry which is preliminary data.</text>
</comment>
<evidence type="ECO:0008006" key="4">
    <source>
        <dbReference type="Google" id="ProtNLM"/>
    </source>
</evidence>
<evidence type="ECO:0000313" key="3">
    <source>
        <dbReference type="Proteomes" id="UP000230484"/>
    </source>
</evidence>
<reference evidence="3" key="1">
    <citation type="submission" date="2017-09" db="EMBL/GenBank/DDBJ databases">
        <title>Depth-based differentiation of microbial function through sediment-hosted aquifers and enrichment of novel symbionts in the deep terrestrial subsurface.</title>
        <authorList>
            <person name="Probst A.J."/>
            <person name="Ladd B."/>
            <person name="Jarett J.K."/>
            <person name="Geller-Mcgrath D.E."/>
            <person name="Sieber C.M.K."/>
            <person name="Emerson J.B."/>
            <person name="Anantharaman K."/>
            <person name="Thomas B.C."/>
            <person name="Malmstrom R."/>
            <person name="Stieglmeier M."/>
            <person name="Klingl A."/>
            <person name="Woyke T."/>
            <person name="Ryan C.M."/>
            <person name="Banfield J.F."/>
        </authorList>
    </citation>
    <scope>NUCLEOTIDE SEQUENCE [LARGE SCALE GENOMIC DNA]</scope>
</reference>
<feature type="transmembrane region" description="Helical" evidence="1">
    <location>
        <begin position="156"/>
        <end position="176"/>
    </location>
</feature>
<feature type="transmembrane region" description="Helical" evidence="1">
    <location>
        <begin position="20"/>
        <end position="42"/>
    </location>
</feature>
<keyword evidence="1" id="KW-0472">Membrane</keyword>
<keyword evidence="1" id="KW-0812">Transmembrane</keyword>
<keyword evidence="1" id="KW-1133">Transmembrane helix</keyword>
<feature type="transmembrane region" description="Helical" evidence="1">
    <location>
        <begin position="254"/>
        <end position="282"/>
    </location>
</feature>
<feature type="transmembrane region" description="Helical" evidence="1">
    <location>
        <begin position="361"/>
        <end position="380"/>
    </location>
</feature>
<dbReference type="AlphaFoldDB" id="A0A2M7X962"/>
<dbReference type="Proteomes" id="UP000230484">
    <property type="component" value="Unassembled WGS sequence"/>
</dbReference>
<accession>A0A2M7X962</accession>
<organism evidence="2 3">
    <name type="scientific">Candidatus Woesebacteria bacterium CG_4_9_14_3_um_filter_39_10</name>
    <dbReference type="NCBI Taxonomy" id="1975056"/>
    <lineage>
        <taxon>Bacteria</taxon>
        <taxon>Candidatus Woeseibacteriota</taxon>
    </lineage>
</organism>
<dbReference type="EMBL" id="PFWW01000042">
    <property type="protein sequence ID" value="PJA42669.1"/>
    <property type="molecule type" value="Genomic_DNA"/>
</dbReference>
<feature type="transmembrane region" description="Helical" evidence="1">
    <location>
        <begin position="421"/>
        <end position="439"/>
    </location>
</feature>
<feature type="transmembrane region" description="Helical" evidence="1">
    <location>
        <begin position="188"/>
        <end position="205"/>
    </location>
</feature>
<feature type="transmembrane region" description="Helical" evidence="1">
    <location>
        <begin position="392"/>
        <end position="409"/>
    </location>
</feature>
<proteinExistence type="predicted"/>
<evidence type="ECO:0000313" key="2">
    <source>
        <dbReference type="EMBL" id="PJA42669.1"/>
    </source>
</evidence>
<evidence type="ECO:0000256" key="1">
    <source>
        <dbReference type="SAM" id="Phobius"/>
    </source>
</evidence>
<feature type="transmembrane region" description="Helical" evidence="1">
    <location>
        <begin position="62"/>
        <end position="84"/>
    </location>
</feature>
<protein>
    <recommendedName>
        <fullName evidence="4">Glycosyltransferase RgtA/B/C/D-like domain-containing protein</fullName>
    </recommendedName>
</protein>
<name>A0A2M7X962_9BACT</name>
<sequence length="608" mass="68315">MEKILMGAIVSFSTFTLISYLLIVLNIPILIVPIFFLATLAIAKPLNKTVRQIKIRSSFQTILVLIVFTLGIAGQMAVISPSGVFKNGDLLFWSAHGHDGTWHIALMEEIKRGLTAQAGFLQNPIFAGERLTNYHFFSDILPAVVGKYLPISDLNLYFRIFPFFYSLFLGAAAYFLTKKLTNSFSASIWATIFTYFAGSFGFVIGKGESIFWATQPQSASGNPPQIVSDFLILAIIYFLILLQQPKNKVKGQVIFAICAVLIGTLVAFKVYAAIVVFGGLIITGIWQVVKDKKFQLLTLAGLSGILAAVLYLPNTSGGASFLIFQPWWYIRTMIVEPSRLNLLDWELRRQTYIYEHNWKRVIWLEGMGFLIFFFGNLGMRFLGLWEFVKSRVIFKSIIVLSLVLPLLFLQKGVAGNTGQFLQYFILLFGILAGIATAKITAKLKFLAPIIFILMLPTQVGLLKQFYSRPAFAKVPAGEIEALNFIRKNLPSTSVIITPPDNPNLNLGESTPAIWDWFDTAYVSAFSARRTYFDDHEQVDIMGYNWKPRLEIKKTIFESEDPAKVKAAFLQTKANILYLPKLLKPKVDLTKIGFSLLFENQDAAVWQAN</sequence>
<gene>
    <name evidence="2" type="ORF">CO176_01945</name>
</gene>
<feature type="transmembrane region" description="Helical" evidence="1">
    <location>
        <begin position="225"/>
        <end position="242"/>
    </location>
</feature>
<feature type="transmembrane region" description="Helical" evidence="1">
    <location>
        <begin position="445"/>
        <end position="462"/>
    </location>
</feature>